<dbReference type="EMBL" id="LLXI01005708">
    <property type="protein sequence ID" value="PKY61684.1"/>
    <property type="molecule type" value="Genomic_DNA"/>
</dbReference>
<dbReference type="Proteomes" id="UP000234323">
    <property type="component" value="Unassembled WGS sequence"/>
</dbReference>
<comment type="caution">
    <text evidence="2">The sequence shown here is derived from an EMBL/GenBank/DDBJ whole genome shotgun (WGS) entry which is preliminary data.</text>
</comment>
<keyword evidence="3" id="KW-1185">Reference proteome</keyword>
<dbReference type="AlphaFoldDB" id="A0A2I1HS16"/>
<dbReference type="VEuPathDB" id="FungiDB:RhiirFUN_007986"/>
<dbReference type="VEuPathDB" id="FungiDB:FUN_009186"/>
<feature type="region of interest" description="Disordered" evidence="1">
    <location>
        <begin position="264"/>
        <end position="295"/>
    </location>
</feature>
<evidence type="ECO:0000313" key="3">
    <source>
        <dbReference type="Proteomes" id="UP000234323"/>
    </source>
</evidence>
<gene>
    <name evidence="2" type="ORF">RhiirA4_486995</name>
</gene>
<proteinExistence type="predicted"/>
<evidence type="ECO:0000256" key="1">
    <source>
        <dbReference type="SAM" id="MobiDB-lite"/>
    </source>
</evidence>
<evidence type="ECO:0000313" key="2">
    <source>
        <dbReference type="EMBL" id="PKY61684.1"/>
    </source>
</evidence>
<reference evidence="2 3" key="1">
    <citation type="submission" date="2015-10" db="EMBL/GenBank/DDBJ databases">
        <title>Genome analyses suggest a sexual origin of heterokaryosis in a supposedly ancient asexual fungus.</title>
        <authorList>
            <person name="Ropars J."/>
            <person name="Sedzielewska K."/>
            <person name="Noel J."/>
            <person name="Charron P."/>
            <person name="Farinelli L."/>
            <person name="Marton T."/>
            <person name="Kruger M."/>
            <person name="Pelin A."/>
            <person name="Brachmann A."/>
            <person name="Corradi N."/>
        </authorList>
    </citation>
    <scope>NUCLEOTIDE SEQUENCE [LARGE SCALE GENOMIC DNA]</scope>
    <source>
        <strain evidence="2 3">A4</strain>
    </source>
</reference>
<dbReference type="VEuPathDB" id="FungiDB:RhiirA1_451049"/>
<protein>
    <submittedName>
        <fullName evidence="2">Uncharacterized protein</fullName>
    </submittedName>
</protein>
<sequence>MKICKECKEVTCIGCYETKCDKLKRKYRYLKWSIKKYIRKSYKGKNNNYGINYEEDNENWKNYNVEWEWNENSEWEKNSRDDGDNKLKIKESFDLEEEVMKDINEVIICISEVPSWREYEKRGKLMRDHVNDVIKELIEGKIVYGKDLPIIEIVVKENKIYSMDNRRLYCLKEVFRNNEKICCKYRKDNKNFQRKRLQAEYERKSLGAEVELTEEEILRIISMGYTDREILDWKFIELFQENKNELEGVIKEILDEYLEGRIETEENNREEEDLDNSEKNTKDFDENEFENNNNK</sequence>
<name>A0A2I1HS16_9GLOM</name>
<accession>A0A2I1HS16</accession>
<organism evidence="2 3">
    <name type="scientific">Rhizophagus irregularis</name>
    <dbReference type="NCBI Taxonomy" id="588596"/>
    <lineage>
        <taxon>Eukaryota</taxon>
        <taxon>Fungi</taxon>
        <taxon>Fungi incertae sedis</taxon>
        <taxon>Mucoromycota</taxon>
        <taxon>Glomeromycotina</taxon>
        <taxon>Glomeromycetes</taxon>
        <taxon>Glomerales</taxon>
        <taxon>Glomeraceae</taxon>
        <taxon>Rhizophagus</taxon>
    </lineage>
</organism>